<dbReference type="PANTHER" id="PTHR43245">
    <property type="entry name" value="BIFUNCTIONAL POLYMYXIN RESISTANCE PROTEIN ARNA"/>
    <property type="match status" value="1"/>
</dbReference>
<feature type="domain" description="Ketoreductase" evidence="4">
    <location>
        <begin position="18"/>
        <end position="200"/>
    </location>
</feature>
<dbReference type="SMART" id="SM00822">
    <property type="entry name" value="PKS_KR"/>
    <property type="match status" value="1"/>
</dbReference>
<dbReference type="Proteomes" id="UP001430584">
    <property type="component" value="Unassembled WGS sequence"/>
</dbReference>
<keyword evidence="6" id="KW-1185">Reference proteome</keyword>
<comment type="caution">
    <text evidence="5">The sequence shown here is derived from an EMBL/GenBank/DDBJ whole genome shotgun (WGS) entry which is preliminary data.</text>
</comment>
<name>A0ABR3CII8_9PEZI</name>
<dbReference type="InterPro" id="IPR002225">
    <property type="entry name" value="3Beta_OHSteriod_DH/Estase"/>
</dbReference>
<protein>
    <recommendedName>
        <fullName evidence="4">Ketoreductase domain-containing protein</fullName>
    </recommendedName>
</protein>
<evidence type="ECO:0000313" key="6">
    <source>
        <dbReference type="Proteomes" id="UP001430584"/>
    </source>
</evidence>
<dbReference type="InterPro" id="IPR057326">
    <property type="entry name" value="KR_dom"/>
</dbReference>
<evidence type="ECO:0000256" key="2">
    <source>
        <dbReference type="ARBA" id="ARBA00023002"/>
    </source>
</evidence>
<organism evidence="5 6">
    <name type="scientific">Diplodia seriata</name>
    <dbReference type="NCBI Taxonomy" id="420778"/>
    <lineage>
        <taxon>Eukaryota</taxon>
        <taxon>Fungi</taxon>
        <taxon>Dikarya</taxon>
        <taxon>Ascomycota</taxon>
        <taxon>Pezizomycotina</taxon>
        <taxon>Dothideomycetes</taxon>
        <taxon>Dothideomycetes incertae sedis</taxon>
        <taxon>Botryosphaeriales</taxon>
        <taxon>Botryosphaeriaceae</taxon>
        <taxon>Diplodia</taxon>
    </lineage>
</organism>
<evidence type="ECO:0000256" key="3">
    <source>
        <dbReference type="SAM" id="Phobius"/>
    </source>
</evidence>
<comment type="similarity">
    <text evidence="1">Belongs to the 3-beta-HSD family.</text>
</comment>
<evidence type="ECO:0000259" key="4">
    <source>
        <dbReference type="SMART" id="SM00822"/>
    </source>
</evidence>
<dbReference type="InterPro" id="IPR050177">
    <property type="entry name" value="Lipid_A_modif_metabolic_enz"/>
</dbReference>
<dbReference type="SUPFAM" id="SSF51735">
    <property type="entry name" value="NAD(P)-binding Rossmann-fold domains"/>
    <property type="match status" value="1"/>
</dbReference>
<accession>A0ABR3CII8</accession>
<dbReference type="EMBL" id="JAJVCZ030000005">
    <property type="protein sequence ID" value="KAL0259284.1"/>
    <property type="molecule type" value="Genomic_DNA"/>
</dbReference>
<keyword evidence="3" id="KW-0812">Transmembrane</keyword>
<gene>
    <name evidence="5" type="ORF">SLS55_005020</name>
</gene>
<reference evidence="5 6" key="1">
    <citation type="submission" date="2024-02" db="EMBL/GenBank/DDBJ databases">
        <title>De novo assembly and annotation of 12 fungi associated with fruit tree decline syndrome in Ontario, Canada.</title>
        <authorList>
            <person name="Sulman M."/>
            <person name="Ellouze W."/>
            <person name="Ilyukhin E."/>
        </authorList>
    </citation>
    <scope>NUCLEOTIDE SEQUENCE [LARGE SCALE GENOMIC DNA]</scope>
    <source>
        <strain evidence="5 6">FDS-637</strain>
    </source>
</reference>
<dbReference type="RefSeq" id="XP_066632313.1">
    <property type="nucleotide sequence ID" value="XM_066776471.1"/>
</dbReference>
<keyword evidence="3" id="KW-1133">Transmembrane helix</keyword>
<dbReference type="Pfam" id="PF01073">
    <property type="entry name" value="3Beta_HSD"/>
    <property type="match status" value="1"/>
</dbReference>
<proteinExistence type="inferred from homology"/>
<keyword evidence="2" id="KW-0560">Oxidoreductase</keyword>
<feature type="transmembrane region" description="Helical" evidence="3">
    <location>
        <begin position="301"/>
        <end position="320"/>
    </location>
</feature>
<dbReference type="InterPro" id="IPR036291">
    <property type="entry name" value="NAD(P)-bd_dom_sf"/>
</dbReference>
<dbReference type="Gene3D" id="3.40.50.720">
    <property type="entry name" value="NAD(P)-binding Rossmann-like Domain"/>
    <property type="match status" value="1"/>
</dbReference>
<evidence type="ECO:0000313" key="5">
    <source>
        <dbReference type="EMBL" id="KAL0259284.1"/>
    </source>
</evidence>
<dbReference type="GeneID" id="92009105"/>
<keyword evidence="3" id="KW-0472">Membrane</keyword>
<evidence type="ECO:0000256" key="1">
    <source>
        <dbReference type="ARBA" id="ARBA00009219"/>
    </source>
</evidence>
<sequence length="380" mass="41633">MHSPTNHIMAPPEYESFGSVLVTGGCGFVGHHVVAGLLRTQPQCAVAAIDISISNTLPGASYHRVDITDSSALHTFLRSLDPPPRVVIHTACAPILTREHDVLWSVNLNGTRNILDAARDVGTVRAFVHCSSSSVVHDNRTHLVEADEDLPVLKAPAQKRVYTLTKAFAEEAVLQANRSTASTATMLTVAIRPCTLFGPGNDLFITKIIDVVESGRARLQLGEGANPWDFCYIDNLVHALFLAASALLRVDTTAPPAPSDCRVEGEPINVTNLERLPFWGFTLAVADALGKPVPPHDLVRIPLWIGLIMGFVAEWGVWLLSLGRREAGMSVETVGYTYLIRTLKCDKARERLAYKPLVGLHEGIRRTIEEYKNSKKRKEK</sequence>
<dbReference type="PANTHER" id="PTHR43245:SF51">
    <property type="entry name" value="SHORT CHAIN DEHYDROGENASE_REDUCTASE FAMILY 42E, MEMBER 2"/>
    <property type="match status" value="1"/>
</dbReference>